<evidence type="ECO:0000313" key="2">
    <source>
        <dbReference type="Proteomes" id="UP000076407"/>
    </source>
</evidence>
<name>A0A182XU49_ANOQN</name>
<proteinExistence type="predicted"/>
<dbReference type="Proteomes" id="UP000076407">
    <property type="component" value="Unassembled WGS sequence"/>
</dbReference>
<accession>A0A182XU49</accession>
<organism evidence="1 2">
    <name type="scientific">Anopheles quadriannulatus</name>
    <name type="common">Mosquito</name>
    <dbReference type="NCBI Taxonomy" id="34691"/>
    <lineage>
        <taxon>Eukaryota</taxon>
        <taxon>Metazoa</taxon>
        <taxon>Ecdysozoa</taxon>
        <taxon>Arthropoda</taxon>
        <taxon>Hexapoda</taxon>
        <taxon>Insecta</taxon>
        <taxon>Pterygota</taxon>
        <taxon>Neoptera</taxon>
        <taxon>Endopterygota</taxon>
        <taxon>Diptera</taxon>
        <taxon>Nematocera</taxon>
        <taxon>Culicoidea</taxon>
        <taxon>Culicidae</taxon>
        <taxon>Anophelinae</taxon>
        <taxon>Anopheles</taxon>
    </lineage>
</organism>
<evidence type="ECO:0000313" key="1">
    <source>
        <dbReference type="EnsemblMetazoa" id="AQUA015330-PA"/>
    </source>
</evidence>
<dbReference type="VEuPathDB" id="VectorBase:AQUA015330"/>
<dbReference type="EnsemblMetazoa" id="AQUA015330-RA">
    <property type="protein sequence ID" value="AQUA015330-PA"/>
    <property type="gene ID" value="AQUA015330"/>
</dbReference>
<dbReference type="AlphaFoldDB" id="A0A182XU49"/>
<sequence length="33" mass="3819">MKKPRTVSSVTGKRLVLPMHLKSFTTVNYYFST</sequence>
<reference evidence="1" key="1">
    <citation type="submission" date="2020-05" db="UniProtKB">
        <authorList>
            <consortium name="EnsemblMetazoa"/>
        </authorList>
    </citation>
    <scope>IDENTIFICATION</scope>
    <source>
        <strain evidence="1">SANGQUA</strain>
    </source>
</reference>
<keyword evidence="2" id="KW-1185">Reference proteome</keyword>
<protein>
    <submittedName>
        <fullName evidence="1">Uncharacterized protein</fullName>
    </submittedName>
</protein>